<name>A0ABW0PKU7_9BURK</name>
<dbReference type="EMBL" id="JBHSMS010000049">
    <property type="protein sequence ID" value="MFC5512644.1"/>
    <property type="molecule type" value="Genomic_DNA"/>
</dbReference>
<keyword evidence="1" id="KW-1133">Transmembrane helix</keyword>
<dbReference type="InterPro" id="IPR003660">
    <property type="entry name" value="HAMP_dom"/>
</dbReference>
<reference evidence="4" key="1">
    <citation type="journal article" date="2019" name="Int. J. Syst. Evol. Microbiol.">
        <title>The Global Catalogue of Microorganisms (GCM) 10K type strain sequencing project: providing services to taxonomists for standard genome sequencing and annotation.</title>
        <authorList>
            <consortium name="The Broad Institute Genomics Platform"/>
            <consortium name="The Broad Institute Genome Sequencing Center for Infectious Disease"/>
            <person name="Wu L."/>
            <person name="Ma J."/>
        </authorList>
    </citation>
    <scope>NUCLEOTIDE SEQUENCE [LARGE SCALE GENOMIC DNA]</scope>
    <source>
        <strain evidence="4">CCUG 38813</strain>
    </source>
</reference>
<evidence type="ECO:0000259" key="2">
    <source>
        <dbReference type="PROSITE" id="PS50885"/>
    </source>
</evidence>
<comment type="caution">
    <text evidence="3">The sequence shown here is derived from an EMBL/GenBank/DDBJ whole genome shotgun (WGS) entry which is preliminary data.</text>
</comment>
<accession>A0ABW0PKU7</accession>
<dbReference type="Pfam" id="PF00672">
    <property type="entry name" value="HAMP"/>
    <property type="match status" value="1"/>
</dbReference>
<evidence type="ECO:0000313" key="3">
    <source>
        <dbReference type="EMBL" id="MFC5512644.1"/>
    </source>
</evidence>
<feature type="domain" description="HAMP" evidence="2">
    <location>
        <begin position="320"/>
        <end position="373"/>
    </location>
</feature>
<dbReference type="Gene3D" id="6.10.340.10">
    <property type="match status" value="1"/>
</dbReference>
<protein>
    <submittedName>
        <fullName evidence="3">Cache and HAMP domain-containing protein</fullName>
    </submittedName>
</protein>
<dbReference type="Gene3D" id="3.30.450.20">
    <property type="entry name" value="PAS domain"/>
    <property type="match status" value="1"/>
</dbReference>
<organism evidence="3 4">
    <name type="scientific">Massilia jejuensis</name>
    <dbReference type="NCBI Taxonomy" id="648894"/>
    <lineage>
        <taxon>Bacteria</taxon>
        <taxon>Pseudomonadati</taxon>
        <taxon>Pseudomonadota</taxon>
        <taxon>Betaproteobacteria</taxon>
        <taxon>Burkholderiales</taxon>
        <taxon>Oxalobacteraceae</taxon>
        <taxon>Telluria group</taxon>
        <taxon>Massilia</taxon>
    </lineage>
</organism>
<gene>
    <name evidence="3" type="ORF">ACFPOU_16110</name>
</gene>
<evidence type="ECO:0000256" key="1">
    <source>
        <dbReference type="SAM" id="Phobius"/>
    </source>
</evidence>
<keyword evidence="1" id="KW-0812">Transmembrane</keyword>
<feature type="transmembrane region" description="Helical" evidence="1">
    <location>
        <begin position="300"/>
        <end position="319"/>
    </location>
</feature>
<keyword evidence="1" id="KW-0472">Membrane</keyword>
<keyword evidence="4" id="KW-1185">Reference proteome</keyword>
<proteinExistence type="predicted"/>
<dbReference type="PROSITE" id="PS50885">
    <property type="entry name" value="HAMP"/>
    <property type="match status" value="1"/>
</dbReference>
<sequence>MKNPINGTGISTQLMLLLAGFALIITLLLAGVLDNLFTHQAEGDIGHQYAELAIQTTDKLDRSLFERYREVRLLAGRVGLGGLDASSDEKRRFLEEMQNTYAHYAWLGLTDNEGKVLISANRLLEGANVAARPWFGNALISIHLTDVHDAKLLSKLLKPEASEPMRFVDIAFPYHDANGRVAGVFGAHLNLDWAREIEKSVTLPLLTRKRVETLVLASDMTVIIGPKPLLGTRVALSDHGFAGGAQAGYAAERFGDGKTYLVGYSKSQGHSASPSLGWTVLVRQDIGEAYAGVAHFRRQVMATGAGIALLFAALALWLAKRVSRPLAAIAESARRIESGETDNIGEVRGGYREIGILGASLRSLIGKLKANEASMRQADRRKEGRIGKTEKIGR</sequence>
<evidence type="ECO:0000313" key="4">
    <source>
        <dbReference type="Proteomes" id="UP001596031"/>
    </source>
</evidence>
<dbReference type="RefSeq" id="WP_379723349.1">
    <property type="nucleotide sequence ID" value="NZ_JBHSMS010000049.1"/>
</dbReference>
<dbReference type="Proteomes" id="UP001596031">
    <property type="component" value="Unassembled WGS sequence"/>
</dbReference>